<dbReference type="Pfam" id="PF12728">
    <property type="entry name" value="HTH_17"/>
    <property type="match status" value="1"/>
</dbReference>
<evidence type="ECO:0000256" key="1">
    <source>
        <dbReference type="SAM" id="MobiDB-lite"/>
    </source>
</evidence>
<gene>
    <name evidence="3" type="ORF">GJ654_18580</name>
</gene>
<protein>
    <submittedName>
        <fullName evidence="3">Helix-turn-helix domain-containing protein</fullName>
    </submittedName>
</protein>
<proteinExistence type="predicted"/>
<reference evidence="3 4" key="1">
    <citation type="submission" date="2019-11" db="EMBL/GenBank/DDBJ databases">
        <title>Whole-genome sequence of a Rhodoblastus acidophilus DSM 142.</title>
        <authorList>
            <person name="Kyndt J.A."/>
            <person name="Meyer T.E."/>
        </authorList>
    </citation>
    <scope>NUCLEOTIDE SEQUENCE [LARGE SCALE GENOMIC DNA]</scope>
    <source>
        <strain evidence="3 4">DSM 142</strain>
    </source>
</reference>
<evidence type="ECO:0000313" key="4">
    <source>
        <dbReference type="Proteomes" id="UP000439113"/>
    </source>
</evidence>
<dbReference type="InterPro" id="IPR041657">
    <property type="entry name" value="HTH_17"/>
</dbReference>
<dbReference type="OrthoDB" id="8021366at2"/>
<evidence type="ECO:0000313" key="3">
    <source>
        <dbReference type="EMBL" id="MTV32990.1"/>
    </source>
</evidence>
<accession>A0A6N8DQZ9</accession>
<feature type="region of interest" description="Disordered" evidence="1">
    <location>
        <begin position="17"/>
        <end position="41"/>
    </location>
</feature>
<dbReference type="EMBL" id="WNKS01000025">
    <property type="protein sequence ID" value="MTV32990.1"/>
    <property type="molecule type" value="Genomic_DNA"/>
</dbReference>
<sequence length="213" mass="23314">MKLLLPSSLATASRLCRERHPSGDNSLRRHLSACSPRGGRSRAATPLVIGGFTKTRPMSAASRWISQARCSGSPSQSAHRSKTLTPCAPPSRRKAGSDGGRMNQLLSLQEAASHLRMCERSLRACVDAGELAYIDLARPQAKRRRMRFDPADLAAFAAERRRKTCPSSNGRTPPISGTNSGFNVYDFAALREKWDAEKPKSKNAPEKAKRRGK</sequence>
<feature type="domain" description="Helix-turn-helix" evidence="2">
    <location>
        <begin position="105"/>
        <end position="161"/>
    </location>
</feature>
<dbReference type="AlphaFoldDB" id="A0A6N8DQZ9"/>
<organism evidence="3 4">
    <name type="scientific">Rhodoblastus acidophilus</name>
    <name type="common">Rhodopseudomonas acidophila</name>
    <dbReference type="NCBI Taxonomy" id="1074"/>
    <lineage>
        <taxon>Bacteria</taxon>
        <taxon>Pseudomonadati</taxon>
        <taxon>Pseudomonadota</taxon>
        <taxon>Alphaproteobacteria</taxon>
        <taxon>Hyphomicrobiales</taxon>
        <taxon>Rhodoblastaceae</taxon>
        <taxon>Rhodoblastus</taxon>
    </lineage>
</organism>
<feature type="region of interest" description="Disordered" evidence="1">
    <location>
        <begin position="70"/>
        <end position="100"/>
    </location>
</feature>
<comment type="caution">
    <text evidence="3">The sequence shown here is derived from an EMBL/GenBank/DDBJ whole genome shotgun (WGS) entry which is preliminary data.</text>
</comment>
<name>A0A6N8DQZ9_RHOAC</name>
<dbReference type="Proteomes" id="UP000439113">
    <property type="component" value="Unassembled WGS sequence"/>
</dbReference>
<evidence type="ECO:0000259" key="2">
    <source>
        <dbReference type="Pfam" id="PF12728"/>
    </source>
</evidence>